<evidence type="ECO:0000259" key="2">
    <source>
        <dbReference type="PROSITE" id="PS51776"/>
    </source>
</evidence>
<dbReference type="Pfam" id="PF09744">
    <property type="entry name" value="RH1"/>
    <property type="match status" value="1"/>
</dbReference>
<accession>A0A5K3EZT3</accession>
<sequence>MSICNTTDVYTAASVIGQELQLLIDEHGPEDFESLMVRIINVLEELEFCVCQSAEDEREIEELQELHDALKKDRNESELQDFALDLDLMQQSWYNETQKLMDRIALLETEKQRLKYQLENAEEEAETHRPQQPRVSDLVSGKMSHQRPPSLPLRSVEVDKIIAQTEERLLLAQQESSAADLQLICLLKTGLLNQAREIKETKKEILFVEAYLDAAEEEVCRLARESGQNMAKKFSTPMNQLNSEQMELETQLCICERELEELSLLMECMQQVESPMSPPMPLHIAPGQGLESAETTRDRVDQDSLLALEQLRNLLYKRNNLRCRLIELKASLDAISKKAKEEVVYGPLPREPLDKLRPDCVHVKPGIKSLSPTRPSKSSGGYVFSRTLKCLIISLFMRTTKQYMQALQKMACPMICME</sequence>
<reference evidence="3" key="1">
    <citation type="submission" date="2019-11" db="UniProtKB">
        <authorList>
            <consortium name="WormBaseParasite"/>
        </authorList>
    </citation>
    <scope>IDENTIFICATION</scope>
</reference>
<dbReference type="Gene3D" id="1.20.58.1770">
    <property type="match status" value="1"/>
</dbReference>
<feature type="coiled-coil region" evidence="1">
    <location>
        <begin position="53"/>
        <end position="126"/>
    </location>
</feature>
<organism evidence="3">
    <name type="scientific">Mesocestoides corti</name>
    <name type="common">Flatworm</name>
    <dbReference type="NCBI Taxonomy" id="53468"/>
    <lineage>
        <taxon>Eukaryota</taxon>
        <taxon>Metazoa</taxon>
        <taxon>Spiralia</taxon>
        <taxon>Lophotrochozoa</taxon>
        <taxon>Platyhelminthes</taxon>
        <taxon>Cestoda</taxon>
        <taxon>Eucestoda</taxon>
        <taxon>Cyclophyllidea</taxon>
        <taxon>Mesocestoididae</taxon>
        <taxon>Mesocestoides</taxon>
    </lineage>
</organism>
<evidence type="ECO:0000313" key="3">
    <source>
        <dbReference type="WBParaSite" id="MCU_004448-RA"/>
    </source>
</evidence>
<dbReference type="AlphaFoldDB" id="A0A5K3EZT3"/>
<protein>
    <submittedName>
        <fullName evidence="3">RH1 domain-containing protein</fullName>
    </submittedName>
</protein>
<name>A0A5K3EZT3_MESCO</name>
<proteinExistence type="predicted"/>
<evidence type="ECO:0000256" key="1">
    <source>
        <dbReference type="SAM" id="Coils"/>
    </source>
</evidence>
<dbReference type="WBParaSite" id="MCU_004448-RA">
    <property type="protein sequence ID" value="MCU_004448-RA"/>
    <property type="gene ID" value="MCU_004448"/>
</dbReference>
<dbReference type="InterPro" id="IPR034743">
    <property type="entry name" value="RH1"/>
</dbReference>
<dbReference type="PROSITE" id="PS51776">
    <property type="entry name" value="RH1"/>
    <property type="match status" value="1"/>
</dbReference>
<feature type="domain" description="RH1" evidence="2">
    <location>
        <begin position="1"/>
        <end position="80"/>
    </location>
</feature>
<keyword evidence="1" id="KW-0175">Coiled coil</keyword>